<evidence type="ECO:0000256" key="5">
    <source>
        <dbReference type="ARBA" id="ARBA00022519"/>
    </source>
</evidence>
<dbReference type="AlphaFoldDB" id="A0A6N8IXA5"/>
<evidence type="ECO:0000259" key="10">
    <source>
        <dbReference type="Pfam" id="PF25917"/>
    </source>
</evidence>
<dbReference type="InterPro" id="IPR006311">
    <property type="entry name" value="TAT_signal"/>
</dbReference>
<feature type="domain" description="Multidrug resistance protein MdtA-like C-terminal permuted SH3" evidence="12">
    <location>
        <begin position="353"/>
        <end position="413"/>
    </location>
</feature>
<protein>
    <submittedName>
        <fullName evidence="13">Efflux RND transporter periplasmic adaptor subunit</fullName>
    </submittedName>
</protein>
<sequence>MPDHVTPPPTPVSAPDAGQPPPRRYGRRGLLAGSLATVLVVAALGAGAWYLTRSDAPAPGQAASGAGGAPGGGAPGGAPGGPGGPGASRGGPPTTVGVAVAERGDLNVTLEALGTVVPAATVRVRPQVSGPLQQVLYKEGQMVRKGDLLATIDPRPFEMAVQQASGQRLRDEAQLEAARVTLQRFQTLLQLDSIARQEVDTQAALVKQLEATVVVDKANEGTARLNLAYTRIAAPVSGRVGLRTVDVGNMVSTSDTNGVAVITQLSPIDVQFSVPQDQVNAVLDGAGSAMAVRALDRTRTQLLDTGTFGSLDNLVDAQTGTVKAKARFANADGRLFPSQFVNVQLQLRTLKGATLVPVSAVRAGPNGDQVFVLNPDRTVSLRLVQRGQSTVDKIQIVKGLEPGERVITEGADRLRDGSRVTLPGEAGAGRPRGGASGARPGGGGAPQDAPAAAAPQAGASSPAVASGDGSRRSGSDAPGANPSPSASPPTAATPAATPLPAGPTPAQRQRMLESAQNDPEQLERRKRFLEALDRGDPQALERWQQMQQRARQGGGGAQ</sequence>
<feature type="compositionally biased region" description="Low complexity" evidence="7">
    <location>
        <begin position="446"/>
        <end position="468"/>
    </location>
</feature>
<feature type="compositionally biased region" description="Gly residues" evidence="7">
    <location>
        <begin position="65"/>
        <end position="89"/>
    </location>
</feature>
<dbReference type="InterPro" id="IPR058625">
    <property type="entry name" value="MdtA-like_BSH"/>
</dbReference>
<dbReference type="InterPro" id="IPR058626">
    <property type="entry name" value="MdtA-like_b-barrel"/>
</dbReference>
<organism evidence="13 14">
    <name type="scientific">Ramlibacter pinisoli</name>
    <dbReference type="NCBI Taxonomy" id="2682844"/>
    <lineage>
        <taxon>Bacteria</taxon>
        <taxon>Pseudomonadati</taxon>
        <taxon>Pseudomonadota</taxon>
        <taxon>Betaproteobacteria</taxon>
        <taxon>Burkholderiales</taxon>
        <taxon>Comamonadaceae</taxon>
        <taxon>Ramlibacter</taxon>
    </lineage>
</organism>
<evidence type="ECO:0000256" key="8">
    <source>
        <dbReference type="SAM" id="Phobius"/>
    </source>
</evidence>
<keyword evidence="8" id="KW-1133">Transmembrane helix</keyword>
<feature type="domain" description="Multidrug resistance protein MdtA-like alpha-helical hairpin" evidence="9">
    <location>
        <begin position="161"/>
        <end position="230"/>
    </location>
</feature>
<dbReference type="GO" id="GO:0015562">
    <property type="term" value="F:efflux transmembrane transporter activity"/>
    <property type="evidence" value="ECO:0007669"/>
    <property type="project" value="TreeGrafter"/>
</dbReference>
<evidence type="ECO:0000259" key="9">
    <source>
        <dbReference type="Pfam" id="PF25876"/>
    </source>
</evidence>
<feature type="compositionally biased region" description="Pro residues" evidence="7">
    <location>
        <begin position="1"/>
        <end position="23"/>
    </location>
</feature>
<dbReference type="Pfam" id="PF25967">
    <property type="entry name" value="RND-MFP_C"/>
    <property type="match status" value="1"/>
</dbReference>
<dbReference type="Proteomes" id="UP000469385">
    <property type="component" value="Unassembled WGS sequence"/>
</dbReference>
<dbReference type="PANTHER" id="PTHR30469:SF12">
    <property type="entry name" value="MULTIDRUG RESISTANCE PROTEIN MDTA"/>
    <property type="match status" value="1"/>
</dbReference>
<evidence type="ECO:0000313" key="14">
    <source>
        <dbReference type="Proteomes" id="UP000469385"/>
    </source>
</evidence>
<keyword evidence="14" id="KW-1185">Reference proteome</keyword>
<dbReference type="PROSITE" id="PS51318">
    <property type="entry name" value="TAT"/>
    <property type="match status" value="1"/>
</dbReference>
<dbReference type="Gene3D" id="2.40.30.170">
    <property type="match status" value="1"/>
</dbReference>
<feature type="region of interest" description="Disordered" evidence="7">
    <location>
        <begin position="408"/>
        <end position="558"/>
    </location>
</feature>
<keyword evidence="3" id="KW-0813">Transport</keyword>
<dbReference type="NCBIfam" id="TIGR01730">
    <property type="entry name" value="RND_mfp"/>
    <property type="match status" value="1"/>
</dbReference>
<evidence type="ECO:0000256" key="7">
    <source>
        <dbReference type="SAM" id="MobiDB-lite"/>
    </source>
</evidence>
<dbReference type="RefSeq" id="WP_157399458.1">
    <property type="nucleotide sequence ID" value="NZ_WSEL01000009.1"/>
</dbReference>
<comment type="similarity">
    <text evidence="2">Belongs to the membrane fusion protein (MFP) (TC 8.A.1) family.</text>
</comment>
<feature type="domain" description="Multidrug resistance protein MdtA-like barrel-sandwich hybrid" evidence="10">
    <location>
        <begin position="121"/>
        <end position="263"/>
    </location>
</feature>
<evidence type="ECO:0000256" key="4">
    <source>
        <dbReference type="ARBA" id="ARBA00022475"/>
    </source>
</evidence>
<accession>A0A6N8IXA5</accession>
<evidence type="ECO:0000313" key="13">
    <source>
        <dbReference type="EMBL" id="MVQ31408.1"/>
    </source>
</evidence>
<evidence type="ECO:0000256" key="1">
    <source>
        <dbReference type="ARBA" id="ARBA00004236"/>
    </source>
</evidence>
<dbReference type="GO" id="GO:1990281">
    <property type="term" value="C:efflux pump complex"/>
    <property type="evidence" value="ECO:0007669"/>
    <property type="project" value="TreeGrafter"/>
</dbReference>
<comment type="caution">
    <text evidence="13">The sequence shown here is derived from an EMBL/GenBank/DDBJ whole genome shotgun (WGS) entry which is preliminary data.</text>
</comment>
<feature type="compositionally biased region" description="Low complexity" evidence="7">
    <location>
        <begin position="475"/>
        <end position="499"/>
    </location>
</feature>
<dbReference type="EMBL" id="WSEL01000009">
    <property type="protein sequence ID" value="MVQ31408.1"/>
    <property type="molecule type" value="Genomic_DNA"/>
</dbReference>
<dbReference type="Gene3D" id="2.40.420.20">
    <property type="match status" value="1"/>
</dbReference>
<dbReference type="Pfam" id="PF25876">
    <property type="entry name" value="HH_MFP_RND"/>
    <property type="match status" value="1"/>
</dbReference>
<dbReference type="SUPFAM" id="SSF111369">
    <property type="entry name" value="HlyD-like secretion proteins"/>
    <property type="match status" value="1"/>
</dbReference>
<dbReference type="PANTHER" id="PTHR30469">
    <property type="entry name" value="MULTIDRUG RESISTANCE PROTEIN MDTA"/>
    <property type="match status" value="1"/>
</dbReference>
<evidence type="ECO:0000256" key="2">
    <source>
        <dbReference type="ARBA" id="ARBA00009477"/>
    </source>
</evidence>
<dbReference type="InterPro" id="IPR006143">
    <property type="entry name" value="RND_pump_MFP"/>
</dbReference>
<dbReference type="InterPro" id="IPR058627">
    <property type="entry name" value="MdtA-like_C"/>
</dbReference>
<keyword evidence="6 8" id="KW-0472">Membrane</keyword>
<feature type="region of interest" description="Disordered" evidence="7">
    <location>
        <begin position="56"/>
        <end position="96"/>
    </location>
</feature>
<evidence type="ECO:0000256" key="6">
    <source>
        <dbReference type="ARBA" id="ARBA00023136"/>
    </source>
</evidence>
<dbReference type="Pfam" id="PF25917">
    <property type="entry name" value="BSH_RND"/>
    <property type="match status" value="1"/>
</dbReference>
<gene>
    <name evidence="13" type="ORF">GON04_18265</name>
</gene>
<evidence type="ECO:0000259" key="12">
    <source>
        <dbReference type="Pfam" id="PF25967"/>
    </source>
</evidence>
<dbReference type="Pfam" id="PF25944">
    <property type="entry name" value="Beta-barrel_RND"/>
    <property type="match status" value="1"/>
</dbReference>
<reference evidence="13 14" key="1">
    <citation type="submission" date="2019-12" db="EMBL/GenBank/DDBJ databases">
        <authorList>
            <person name="Huq M.A."/>
        </authorList>
    </citation>
    <scope>NUCLEOTIDE SEQUENCE [LARGE SCALE GENOMIC DNA]</scope>
    <source>
        <strain evidence="13 14">MAH-25</strain>
    </source>
</reference>
<feature type="transmembrane region" description="Helical" evidence="8">
    <location>
        <begin position="30"/>
        <end position="51"/>
    </location>
</feature>
<dbReference type="InterPro" id="IPR058624">
    <property type="entry name" value="MdtA-like_HH"/>
</dbReference>
<keyword evidence="8" id="KW-0812">Transmembrane</keyword>
<keyword evidence="4" id="KW-1003">Cell membrane</keyword>
<feature type="compositionally biased region" description="Gly residues" evidence="7">
    <location>
        <begin position="426"/>
        <end position="445"/>
    </location>
</feature>
<dbReference type="Gene3D" id="2.40.50.100">
    <property type="match status" value="1"/>
</dbReference>
<proteinExistence type="inferred from homology"/>
<feature type="domain" description="Multidrug resistance protein MdtA-like beta-barrel" evidence="11">
    <location>
        <begin position="267"/>
        <end position="347"/>
    </location>
</feature>
<keyword evidence="5" id="KW-0997">Cell inner membrane</keyword>
<evidence type="ECO:0000256" key="3">
    <source>
        <dbReference type="ARBA" id="ARBA00022448"/>
    </source>
</evidence>
<name>A0A6N8IXA5_9BURK</name>
<feature type="compositionally biased region" description="Basic and acidic residues" evidence="7">
    <location>
        <begin position="408"/>
        <end position="418"/>
    </location>
</feature>
<feature type="region of interest" description="Disordered" evidence="7">
    <location>
        <begin position="1"/>
        <end position="26"/>
    </location>
</feature>
<evidence type="ECO:0000259" key="11">
    <source>
        <dbReference type="Pfam" id="PF25944"/>
    </source>
</evidence>
<comment type="subcellular location">
    <subcellularLocation>
        <location evidence="1">Cell membrane</location>
    </subcellularLocation>
</comment>
<dbReference type="Gene3D" id="1.10.287.470">
    <property type="entry name" value="Helix hairpin bin"/>
    <property type="match status" value="1"/>
</dbReference>